<reference evidence="1 2" key="1">
    <citation type="submission" date="2019-12" db="EMBL/GenBank/DDBJ databases">
        <authorList>
            <person name="Alioto T."/>
            <person name="Alioto T."/>
            <person name="Gomez Garrido J."/>
        </authorList>
    </citation>
    <scope>NUCLEOTIDE SEQUENCE [LARGE SCALE GENOMIC DNA]</scope>
</reference>
<dbReference type="EMBL" id="CACTIH010009107">
    <property type="protein sequence ID" value="CAA3024387.1"/>
    <property type="molecule type" value="Genomic_DNA"/>
</dbReference>
<dbReference type="Gramene" id="OE9A038247T1">
    <property type="protein sequence ID" value="OE9A038247C1"/>
    <property type="gene ID" value="OE9A038247"/>
</dbReference>
<sequence>MRMRKGTASGRAGRMVLPVAEGLLHFLIGHLIQPSLPLLGQSVHHFFLYKVSFNAPMDLEAMSNALRSKVGNLLTDADSLRKIIVQEVPEIQNPVQNVRFSTVANQLHLMIQGLGQQSETERL</sequence>
<proteinExistence type="predicted"/>
<dbReference type="Proteomes" id="UP000594638">
    <property type="component" value="Unassembled WGS sequence"/>
</dbReference>
<dbReference type="AlphaFoldDB" id="A0A8S0V0W3"/>
<organism evidence="1 2">
    <name type="scientific">Olea europaea subsp. europaea</name>
    <dbReference type="NCBI Taxonomy" id="158383"/>
    <lineage>
        <taxon>Eukaryota</taxon>
        <taxon>Viridiplantae</taxon>
        <taxon>Streptophyta</taxon>
        <taxon>Embryophyta</taxon>
        <taxon>Tracheophyta</taxon>
        <taxon>Spermatophyta</taxon>
        <taxon>Magnoliopsida</taxon>
        <taxon>eudicotyledons</taxon>
        <taxon>Gunneridae</taxon>
        <taxon>Pentapetalae</taxon>
        <taxon>asterids</taxon>
        <taxon>lamiids</taxon>
        <taxon>Lamiales</taxon>
        <taxon>Oleaceae</taxon>
        <taxon>Oleeae</taxon>
        <taxon>Olea</taxon>
    </lineage>
</organism>
<gene>
    <name evidence="1" type="ORF">OLEA9_A038247</name>
</gene>
<name>A0A8S0V0W3_OLEEU</name>
<accession>A0A8S0V0W3</accession>
<keyword evidence="2" id="KW-1185">Reference proteome</keyword>
<comment type="caution">
    <text evidence="1">The sequence shown here is derived from an EMBL/GenBank/DDBJ whole genome shotgun (WGS) entry which is preliminary data.</text>
</comment>
<evidence type="ECO:0000313" key="1">
    <source>
        <dbReference type="EMBL" id="CAA3024387.1"/>
    </source>
</evidence>
<protein>
    <submittedName>
        <fullName evidence="1">Uncharacterized protein</fullName>
    </submittedName>
</protein>
<evidence type="ECO:0000313" key="2">
    <source>
        <dbReference type="Proteomes" id="UP000594638"/>
    </source>
</evidence>